<dbReference type="Pfam" id="PF02825">
    <property type="entry name" value="WWE"/>
    <property type="match status" value="1"/>
</dbReference>
<dbReference type="PANTHER" id="PTHR23509">
    <property type="entry name" value="PA-PL1 PHOSPHOLIPASE FAMILY"/>
    <property type="match status" value="1"/>
</dbReference>
<dbReference type="AlphaFoldDB" id="A0A8J6HSK5"/>
<dbReference type="GO" id="GO:0004620">
    <property type="term" value="F:phospholipase activity"/>
    <property type="evidence" value="ECO:0007669"/>
    <property type="project" value="TreeGrafter"/>
</dbReference>
<evidence type="ECO:0000313" key="6">
    <source>
        <dbReference type="Proteomes" id="UP000719412"/>
    </source>
</evidence>
<feature type="region of interest" description="Disordered" evidence="3">
    <location>
        <begin position="1"/>
        <end position="57"/>
    </location>
</feature>
<evidence type="ECO:0000256" key="3">
    <source>
        <dbReference type="SAM" id="MobiDB-lite"/>
    </source>
</evidence>
<feature type="compositionally biased region" description="Polar residues" evidence="3">
    <location>
        <begin position="1"/>
        <end position="15"/>
    </location>
</feature>
<accession>A0A8J6HSK5</accession>
<evidence type="ECO:0000259" key="4">
    <source>
        <dbReference type="PROSITE" id="PS51043"/>
    </source>
</evidence>
<dbReference type="InterPro" id="IPR057825">
    <property type="entry name" value="WWE_SEC23-DDH2"/>
</dbReference>
<dbReference type="GO" id="GO:0030134">
    <property type="term" value="C:COPII-coated ER to Golgi transport vesicle"/>
    <property type="evidence" value="ECO:0007669"/>
    <property type="project" value="TreeGrafter"/>
</dbReference>
<protein>
    <recommendedName>
        <fullName evidence="4">DDHD domain-containing protein</fullName>
    </recommendedName>
</protein>
<dbReference type="GO" id="GO:0046872">
    <property type="term" value="F:metal ion binding"/>
    <property type="evidence" value="ECO:0007669"/>
    <property type="project" value="InterPro"/>
</dbReference>
<dbReference type="Pfam" id="PF02862">
    <property type="entry name" value="DDHD"/>
    <property type="match status" value="1"/>
</dbReference>
<dbReference type="SMART" id="SM01127">
    <property type="entry name" value="DDHD"/>
    <property type="match status" value="1"/>
</dbReference>
<comment type="caution">
    <text evidence="5">The sequence shown here is derived from an EMBL/GenBank/DDBJ whole genome shotgun (WGS) entry which is preliminary data.</text>
</comment>
<name>A0A8J6HSK5_TENMO</name>
<gene>
    <name evidence="5" type="ORF">GEV33_003211</name>
</gene>
<organism evidence="5 6">
    <name type="scientific">Tenebrio molitor</name>
    <name type="common">Yellow mealworm beetle</name>
    <dbReference type="NCBI Taxonomy" id="7067"/>
    <lineage>
        <taxon>Eukaryota</taxon>
        <taxon>Metazoa</taxon>
        <taxon>Ecdysozoa</taxon>
        <taxon>Arthropoda</taxon>
        <taxon>Hexapoda</taxon>
        <taxon>Insecta</taxon>
        <taxon>Pterygota</taxon>
        <taxon>Neoptera</taxon>
        <taxon>Endopterygota</taxon>
        <taxon>Coleoptera</taxon>
        <taxon>Polyphaga</taxon>
        <taxon>Cucujiformia</taxon>
        <taxon>Tenebrionidae</taxon>
        <taxon>Tenebrio</taxon>
    </lineage>
</organism>
<feature type="region of interest" description="Disordered" evidence="3">
    <location>
        <begin position="618"/>
        <end position="638"/>
    </location>
</feature>
<sequence>MFKQQASRAENSSNFLEPIPANIDSFHNQPQETFFQHQEFTPNPTTERVDSSHPPPSNLSSVFSSFSNILKLKPTASNFSPGDPAPPPAGIETILSQPPTDVAPVPLFPTSGLPSNPPQVPPTPGPVNTYRRAGLKRPVYAPIPGLTNNTPSSFAPPLQSVQPPQTSYFQQPSAILPEVTLPPASPALSSISSTQESVTSTYFKPISPQPTTFLNTVTAPQTFVPNPIQQNLFSPISSFPASNLQGPVMSAIPANELLQASNVGPTLSSSANGETLPTSNGTSQIYRPVYHHWFHKREIEGKIVWEPFSMVDSVALEQAFISNDLDPDKVVATDGGRYDVNILRRQRIPVYWKGSPTEVRRCSWFHKGNTDGRYVPYDENIATKLEEEFRAAFEANQWHRKVELPNGETVVFHASDVLVLFPPTQSPDAWGNTPNQSRPRVVKRGMDEFDIDEGEPAKVDHLLFLVHGIGSVCDLKFRTVEEVVDEFRSISLQLVQSHYRSSCEKGLANRIEVLPISWHQELHSDTGIDEKLKSITLHSIPRLRDFTNDTLLDLLFYTSPVYCQTIVSTVGNQLNKIYDLFKQRNPDFKGGVSLGGHSLGSLILFDLLCHQHPEPEKVETNEDEDTIAPLNDSKPPPLQRRMSRRISYMMGAVGTGQPQIQYPHLSFQPKAFFALGSPIGMFVTVRGLDTLGEKFALPTCPSFFNIFHPYDPVAYRVESLINPDLSKLKPVLIPHHKGRKRMHLELKETMVRVGADLKQRVVDSMKSTWNSFYQLAMFHRQDQASLEEEVDKALQEQLRSHEEAELEEPEQQQTDLPLGLLNNNRRIDYVLQEAPFEFINEYIFALTSHVCYWESEDTMLLILKEIYSNMQISADDKIPQQTMTIERPPPSPKSSRFIQDPANDGEGSGMDPTAPIQCNVSLGPPPTSGFVKKT</sequence>
<keyword evidence="6" id="KW-1185">Reference proteome</keyword>
<proteinExistence type="inferred from homology"/>
<feature type="coiled-coil region" evidence="2">
    <location>
        <begin position="776"/>
        <end position="807"/>
    </location>
</feature>
<dbReference type="EMBL" id="JABDTM020014203">
    <property type="protein sequence ID" value="KAH0819582.1"/>
    <property type="molecule type" value="Genomic_DNA"/>
</dbReference>
<evidence type="ECO:0000313" key="5">
    <source>
        <dbReference type="EMBL" id="KAH0819582.1"/>
    </source>
</evidence>
<dbReference type="InterPro" id="IPR058055">
    <property type="entry name" value="PA-PLA1"/>
</dbReference>
<reference evidence="5" key="1">
    <citation type="journal article" date="2020" name="J Insects Food Feed">
        <title>The yellow mealworm (Tenebrio molitor) genome: a resource for the emerging insects as food and feed industry.</title>
        <authorList>
            <person name="Eriksson T."/>
            <person name="Andere A."/>
            <person name="Kelstrup H."/>
            <person name="Emery V."/>
            <person name="Picard C."/>
        </authorList>
    </citation>
    <scope>NUCLEOTIDE SEQUENCE</scope>
    <source>
        <strain evidence="5">Stoneville</strain>
        <tissue evidence="5">Whole head</tissue>
    </source>
</reference>
<feature type="region of interest" description="Disordered" evidence="3">
    <location>
        <begin position="879"/>
        <end position="934"/>
    </location>
</feature>
<reference evidence="5" key="2">
    <citation type="submission" date="2021-08" db="EMBL/GenBank/DDBJ databases">
        <authorList>
            <person name="Eriksson T."/>
        </authorList>
    </citation>
    <scope>NUCLEOTIDE SEQUENCE</scope>
    <source>
        <strain evidence="5">Stoneville</strain>
        <tissue evidence="5">Whole head</tissue>
    </source>
</reference>
<keyword evidence="2" id="KW-0175">Coiled coil</keyword>
<dbReference type="InterPro" id="IPR004177">
    <property type="entry name" value="DDHD_dom"/>
</dbReference>
<dbReference type="PROSITE" id="PS51043">
    <property type="entry name" value="DDHD"/>
    <property type="match status" value="1"/>
</dbReference>
<dbReference type="InterPro" id="IPR004170">
    <property type="entry name" value="WWE_dom"/>
</dbReference>
<comment type="similarity">
    <text evidence="1">Belongs to the PA-PLA1 family.</text>
</comment>
<feature type="compositionally biased region" description="Polar residues" evidence="3">
    <location>
        <begin position="25"/>
        <end position="46"/>
    </location>
</feature>
<feature type="domain" description="DDHD" evidence="4">
    <location>
        <begin position="665"/>
        <end position="868"/>
    </location>
</feature>
<dbReference type="Proteomes" id="UP000719412">
    <property type="component" value="Unassembled WGS sequence"/>
</dbReference>
<dbReference type="PANTHER" id="PTHR23509:SF10">
    <property type="entry name" value="LD21067P"/>
    <property type="match status" value="1"/>
</dbReference>
<evidence type="ECO:0000256" key="2">
    <source>
        <dbReference type="SAM" id="Coils"/>
    </source>
</evidence>
<dbReference type="Pfam" id="PF23464">
    <property type="entry name" value="WWE_3"/>
    <property type="match status" value="1"/>
</dbReference>
<evidence type="ECO:0000256" key="1">
    <source>
        <dbReference type="ARBA" id="ARBA00038464"/>
    </source>
</evidence>